<dbReference type="Gene3D" id="3.40.50.10860">
    <property type="entry name" value="Leucine Dehydrogenase, chain A, domain 1"/>
    <property type="match status" value="1"/>
</dbReference>
<dbReference type="PRINTS" id="PR00082">
    <property type="entry name" value="GLFDHDRGNASE"/>
</dbReference>
<evidence type="ECO:0000313" key="10">
    <source>
        <dbReference type="Proteomes" id="UP000178116"/>
    </source>
</evidence>
<dbReference type="CDD" id="cd01076">
    <property type="entry name" value="NAD_bind_1_Glu_DH"/>
    <property type="match status" value="1"/>
</dbReference>
<protein>
    <recommendedName>
        <fullName evidence="3">Glutamate dehydrogenase</fullName>
    </recommendedName>
</protein>
<dbReference type="SUPFAM" id="SSF51735">
    <property type="entry name" value="NAD(P)-binding Rossmann-fold domains"/>
    <property type="match status" value="1"/>
</dbReference>
<evidence type="ECO:0000256" key="1">
    <source>
        <dbReference type="ARBA" id="ARBA00006382"/>
    </source>
</evidence>
<dbReference type="InterPro" id="IPR033524">
    <property type="entry name" value="Glu/Leu/Phe/Val_DH_AS"/>
</dbReference>
<comment type="caution">
    <text evidence="9">The sequence shown here is derived from an EMBL/GenBank/DDBJ whole genome shotgun (WGS) entry which is preliminary data.</text>
</comment>
<feature type="domain" description="Glutamate/phenylalanine/leucine/valine/L-tryptophan dehydrogenase C-terminal" evidence="8">
    <location>
        <begin position="186"/>
        <end position="419"/>
    </location>
</feature>
<dbReference type="EMBL" id="MHRA01000002">
    <property type="protein sequence ID" value="OHA16135.1"/>
    <property type="molecule type" value="Genomic_DNA"/>
</dbReference>
<dbReference type="InterPro" id="IPR006096">
    <property type="entry name" value="Glu/Leu/Phe/Val/Trp_DH_C"/>
</dbReference>
<comment type="similarity">
    <text evidence="1 3 7">Belongs to the Glu/Leu/Phe/Val dehydrogenases family.</text>
</comment>
<dbReference type="Gene3D" id="3.40.50.720">
    <property type="entry name" value="NAD(P)-binding Rossmann-like Domain"/>
    <property type="match status" value="1"/>
</dbReference>
<dbReference type="InterPro" id="IPR006097">
    <property type="entry name" value="Glu/Leu/Phe/Val/Trp_DH_dimer"/>
</dbReference>
<name>A0A1G2LWW8_9BACT</name>
<dbReference type="GO" id="GO:0006538">
    <property type="term" value="P:L-glutamate catabolic process"/>
    <property type="evidence" value="ECO:0007669"/>
    <property type="project" value="TreeGrafter"/>
</dbReference>
<accession>A0A1G2LWW8</accession>
<feature type="active site" description="Proton donor" evidence="4">
    <location>
        <position position="109"/>
    </location>
</feature>
<evidence type="ECO:0000259" key="8">
    <source>
        <dbReference type="SMART" id="SM00839"/>
    </source>
</evidence>
<evidence type="ECO:0000256" key="2">
    <source>
        <dbReference type="ARBA" id="ARBA00023002"/>
    </source>
</evidence>
<dbReference type="PIRSF" id="PIRSF000185">
    <property type="entry name" value="Glu_DH"/>
    <property type="match status" value="1"/>
</dbReference>
<feature type="binding site" evidence="5">
    <location>
        <position position="193"/>
    </location>
    <ligand>
        <name>NAD(+)</name>
        <dbReference type="ChEBI" id="CHEBI:57540"/>
    </ligand>
</feature>
<keyword evidence="2 3" id="KW-0560">Oxidoreductase</keyword>
<dbReference type="InterPro" id="IPR036291">
    <property type="entry name" value="NAD(P)-bd_dom_sf"/>
</dbReference>
<dbReference type="Pfam" id="PF02812">
    <property type="entry name" value="ELFV_dehydrog_N"/>
    <property type="match status" value="1"/>
</dbReference>
<feature type="binding site" evidence="5">
    <location>
        <position position="73"/>
    </location>
    <ligand>
        <name>substrate</name>
    </ligand>
</feature>
<dbReference type="InterPro" id="IPR046346">
    <property type="entry name" value="Aminoacid_DH-like_N_sf"/>
</dbReference>
<dbReference type="Proteomes" id="UP000178116">
    <property type="component" value="Unassembled WGS sequence"/>
</dbReference>
<dbReference type="PROSITE" id="PS00074">
    <property type="entry name" value="GLFV_DEHYDROGENASE"/>
    <property type="match status" value="1"/>
</dbReference>
<keyword evidence="5" id="KW-0520">NAD</keyword>
<dbReference type="PANTHER" id="PTHR11606">
    <property type="entry name" value="GLUTAMATE DEHYDROGENASE"/>
    <property type="match status" value="1"/>
</dbReference>
<dbReference type="GO" id="GO:0004352">
    <property type="term" value="F:glutamate dehydrogenase (NAD+) activity"/>
    <property type="evidence" value="ECO:0007669"/>
    <property type="project" value="TreeGrafter"/>
</dbReference>
<dbReference type="InterPro" id="IPR033922">
    <property type="entry name" value="NAD_bind_Glu_DH"/>
</dbReference>
<evidence type="ECO:0000256" key="6">
    <source>
        <dbReference type="PIRSR" id="PIRSR000185-3"/>
    </source>
</evidence>
<gene>
    <name evidence="9" type="ORF">A3A10_00335</name>
</gene>
<dbReference type="Pfam" id="PF00208">
    <property type="entry name" value="ELFV_dehydrog"/>
    <property type="match status" value="1"/>
</dbReference>
<dbReference type="SMART" id="SM00839">
    <property type="entry name" value="ELFV_dehydrog"/>
    <property type="match status" value="1"/>
</dbReference>
<evidence type="ECO:0000256" key="4">
    <source>
        <dbReference type="PIRSR" id="PIRSR000185-1"/>
    </source>
</evidence>
<proteinExistence type="inferred from homology"/>
<sequence length="422" mass="46188">MKENSQKIDPYLTALEQFDRAADFLNLDQNTRMAIREPHINLEVALPVRMDNGEVKVFKGFRVQHNMARGPAKGGIRYHPDVSLNEVKALAMWMAWKCAIVNVPFGGAKGGIVCDPKQMSENELRNLTRRYTYAIYHIIGPDKDIPAPDVGTNSQRMAEIMDTYSMLAGRSCPGVVTGKPLSVGGSLGREAATGRGCVYSALQALRYLGIDSKGATAVIQGFGNVGYWTAKLLQEEGVKIIAVSDSEGGIYNPQGLDATDVLRFKKNTKSSVTNYPGATRISNEDLLLLPCDILAPCALENSITVGNAPEIMAKIIVEGANGPTTLEADNILRDNGIFVIPDVLANAGGVTVSYFEWCQNIQELYWDEARVNSMLKQTMNRSFADFINIYEKYGKKITPRLAAYLLGVSRVAEAAQARGLWP</sequence>
<dbReference type="InterPro" id="IPR014362">
    <property type="entry name" value="Glu_DH"/>
</dbReference>
<feature type="binding site" evidence="5">
    <location>
        <position position="224"/>
    </location>
    <ligand>
        <name>NAD(+)</name>
        <dbReference type="ChEBI" id="CHEBI:57540"/>
    </ligand>
</feature>
<evidence type="ECO:0000256" key="5">
    <source>
        <dbReference type="PIRSR" id="PIRSR000185-2"/>
    </source>
</evidence>
<dbReference type="AlphaFoldDB" id="A0A1G2LWW8"/>
<feature type="binding site" evidence="5">
    <location>
        <position position="353"/>
    </location>
    <ligand>
        <name>substrate</name>
    </ligand>
</feature>
<reference evidence="9 10" key="1">
    <citation type="journal article" date="2016" name="Nat. Commun.">
        <title>Thousands of microbial genomes shed light on interconnected biogeochemical processes in an aquifer system.</title>
        <authorList>
            <person name="Anantharaman K."/>
            <person name="Brown C.T."/>
            <person name="Hug L.A."/>
            <person name="Sharon I."/>
            <person name="Castelle C.J."/>
            <person name="Probst A.J."/>
            <person name="Thomas B.C."/>
            <person name="Singh A."/>
            <person name="Wilkins M.J."/>
            <person name="Karaoz U."/>
            <person name="Brodie E.L."/>
            <person name="Williams K.H."/>
            <person name="Hubbard S.S."/>
            <person name="Banfield J.F."/>
        </authorList>
    </citation>
    <scope>NUCLEOTIDE SEQUENCE [LARGE SCALE GENOMIC DNA]</scope>
</reference>
<dbReference type="GO" id="GO:0000166">
    <property type="term" value="F:nucleotide binding"/>
    <property type="evidence" value="ECO:0007669"/>
    <property type="project" value="UniProtKB-KW"/>
</dbReference>
<dbReference type="PANTHER" id="PTHR11606:SF13">
    <property type="entry name" value="GLUTAMATE DEHYDROGENASE 1, MITOCHONDRIAL"/>
    <property type="match status" value="1"/>
</dbReference>
<organism evidence="9 10">
    <name type="scientific">Candidatus Tagabacteria bacterium RIFCSPLOWO2_01_FULL_42_9</name>
    <dbReference type="NCBI Taxonomy" id="1802296"/>
    <lineage>
        <taxon>Bacteria</taxon>
        <taxon>Candidatus Tagaibacteriota</taxon>
    </lineage>
</organism>
<dbReference type="FunFam" id="3.40.50.10860:FF:000003">
    <property type="entry name" value="Glutamate dehydrogenase"/>
    <property type="match status" value="1"/>
</dbReference>
<dbReference type="InterPro" id="IPR006095">
    <property type="entry name" value="Glu/Leu/Phe/Val/Trp_DH"/>
</dbReference>
<dbReference type="SUPFAM" id="SSF53223">
    <property type="entry name" value="Aminoacid dehydrogenase-like, N-terminal domain"/>
    <property type="match status" value="1"/>
</dbReference>
<evidence type="ECO:0000313" key="9">
    <source>
        <dbReference type="EMBL" id="OHA16135.1"/>
    </source>
</evidence>
<feature type="binding site" evidence="5">
    <location>
        <position position="97"/>
    </location>
    <ligand>
        <name>substrate</name>
    </ligand>
</feature>
<evidence type="ECO:0000256" key="7">
    <source>
        <dbReference type="RuleBase" id="RU004417"/>
    </source>
</evidence>
<feature type="site" description="Important for catalysis" evidence="6">
    <location>
        <position position="149"/>
    </location>
</feature>
<keyword evidence="5" id="KW-0547">Nucleotide-binding</keyword>
<evidence type="ECO:0000256" key="3">
    <source>
        <dbReference type="PIRNR" id="PIRNR000185"/>
    </source>
</evidence>